<keyword evidence="1" id="KW-1133">Transmembrane helix</keyword>
<sequence>MLSEIVAFSVTSLASTKSFIVATSTAVASWKVAETSGFVLVCVEPFAGFKSPIAGPSTSALALTVTSQVAFTCGFSFETTVIVAVPALTALTVPLVTVATVGSLLIQSTFF</sequence>
<reference evidence="2" key="1">
    <citation type="submission" date="2019-08" db="EMBL/GenBank/DDBJ databases">
        <authorList>
            <person name="Kucharzyk K."/>
            <person name="Murdoch R.W."/>
            <person name="Higgins S."/>
            <person name="Loffler F."/>
        </authorList>
    </citation>
    <scope>NUCLEOTIDE SEQUENCE</scope>
</reference>
<keyword evidence="1" id="KW-0812">Transmembrane</keyword>
<dbReference type="EMBL" id="VSSQ01063177">
    <property type="protein sequence ID" value="MPN16257.1"/>
    <property type="molecule type" value="Genomic_DNA"/>
</dbReference>
<accession>A0A645FPA4</accession>
<keyword evidence="1" id="KW-0472">Membrane</keyword>
<evidence type="ECO:0000313" key="2">
    <source>
        <dbReference type="EMBL" id="MPN16257.1"/>
    </source>
</evidence>
<feature type="transmembrane region" description="Helical" evidence="1">
    <location>
        <begin position="81"/>
        <end position="106"/>
    </location>
</feature>
<dbReference type="AlphaFoldDB" id="A0A645FPA4"/>
<gene>
    <name evidence="2" type="ORF">SDC9_163595</name>
</gene>
<comment type="caution">
    <text evidence="2">The sequence shown here is derived from an EMBL/GenBank/DDBJ whole genome shotgun (WGS) entry which is preliminary data.</text>
</comment>
<organism evidence="2">
    <name type="scientific">bioreactor metagenome</name>
    <dbReference type="NCBI Taxonomy" id="1076179"/>
    <lineage>
        <taxon>unclassified sequences</taxon>
        <taxon>metagenomes</taxon>
        <taxon>ecological metagenomes</taxon>
    </lineage>
</organism>
<protein>
    <submittedName>
        <fullName evidence="2">Uncharacterized protein</fullName>
    </submittedName>
</protein>
<evidence type="ECO:0000256" key="1">
    <source>
        <dbReference type="SAM" id="Phobius"/>
    </source>
</evidence>
<proteinExistence type="predicted"/>
<name>A0A645FPA4_9ZZZZ</name>